<evidence type="ECO:0000313" key="1">
    <source>
        <dbReference type="EMBL" id="KAK9721679.1"/>
    </source>
</evidence>
<dbReference type="Proteomes" id="UP001458880">
    <property type="component" value="Unassembled WGS sequence"/>
</dbReference>
<protein>
    <submittedName>
        <fullName evidence="1">Uncharacterized protein</fullName>
    </submittedName>
</protein>
<gene>
    <name evidence="1" type="ORF">QE152_g20765</name>
</gene>
<name>A0AAW1KP63_POPJA</name>
<evidence type="ECO:0000313" key="2">
    <source>
        <dbReference type="Proteomes" id="UP001458880"/>
    </source>
</evidence>
<comment type="caution">
    <text evidence="1">The sequence shown here is derived from an EMBL/GenBank/DDBJ whole genome shotgun (WGS) entry which is preliminary data.</text>
</comment>
<keyword evidence="2" id="KW-1185">Reference proteome</keyword>
<dbReference type="AlphaFoldDB" id="A0AAW1KP63"/>
<proteinExistence type="predicted"/>
<sequence length="108" mass="11961">MNLHQVGTIPHHFNLGGMGFNEPFYALKVAVALLYRGGYFTGGIYEAEEPLGAFFLTVEYMVAGTLSVPIVERQLPEYQVTGNLLHAQRREPAAGTLLAKKMKEFTTN</sequence>
<reference evidence="1 2" key="1">
    <citation type="journal article" date="2024" name="BMC Genomics">
        <title>De novo assembly and annotation of Popillia japonica's genome with initial clues to its potential as an invasive pest.</title>
        <authorList>
            <person name="Cucini C."/>
            <person name="Boschi S."/>
            <person name="Funari R."/>
            <person name="Cardaioli E."/>
            <person name="Iannotti N."/>
            <person name="Marturano G."/>
            <person name="Paoli F."/>
            <person name="Bruttini M."/>
            <person name="Carapelli A."/>
            <person name="Frati F."/>
            <person name="Nardi F."/>
        </authorList>
    </citation>
    <scope>NUCLEOTIDE SEQUENCE [LARGE SCALE GENOMIC DNA]</scope>
    <source>
        <strain evidence="1">DMR45628</strain>
    </source>
</reference>
<accession>A0AAW1KP63</accession>
<organism evidence="1 2">
    <name type="scientific">Popillia japonica</name>
    <name type="common">Japanese beetle</name>
    <dbReference type="NCBI Taxonomy" id="7064"/>
    <lineage>
        <taxon>Eukaryota</taxon>
        <taxon>Metazoa</taxon>
        <taxon>Ecdysozoa</taxon>
        <taxon>Arthropoda</taxon>
        <taxon>Hexapoda</taxon>
        <taxon>Insecta</taxon>
        <taxon>Pterygota</taxon>
        <taxon>Neoptera</taxon>
        <taxon>Endopterygota</taxon>
        <taxon>Coleoptera</taxon>
        <taxon>Polyphaga</taxon>
        <taxon>Scarabaeiformia</taxon>
        <taxon>Scarabaeidae</taxon>
        <taxon>Rutelinae</taxon>
        <taxon>Popillia</taxon>
    </lineage>
</organism>
<dbReference type="EMBL" id="JASPKY010000196">
    <property type="protein sequence ID" value="KAK9721679.1"/>
    <property type="molecule type" value="Genomic_DNA"/>
</dbReference>